<dbReference type="AlphaFoldDB" id="A0A168I4M6"/>
<protein>
    <recommendedName>
        <fullName evidence="5">Metallopeptidase, catalytic domain protein</fullName>
    </recommendedName>
</protein>
<feature type="chain" id="PRO_5007897768" description="Metallopeptidase, catalytic domain protein" evidence="2">
    <location>
        <begin position="20"/>
        <end position="317"/>
    </location>
</feature>
<dbReference type="OrthoDB" id="2142213at2759"/>
<evidence type="ECO:0000313" key="4">
    <source>
        <dbReference type="Proteomes" id="UP000076881"/>
    </source>
</evidence>
<proteinExistence type="predicted"/>
<evidence type="ECO:0000256" key="1">
    <source>
        <dbReference type="SAM" id="MobiDB-lite"/>
    </source>
</evidence>
<keyword evidence="4" id="KW-1185">Reference proteome</keyword>
<feature type="region of interest" description="Disordered" evidence="1">
    <location>
        <begin position="254"/>
        <end position="278"/>
    </location>
</feature>
<keyword evidence="2" id="KW-0732">Signal</keyword>
<accession>A0A168I4M6</accession>
<evidence type="ECO:0000256" key="2">
    <source>
        <dbReference type="SAM" id="SignalP"/>
    </source>
</evidence>
<comment type="caution">
    <text evidence="3">The sequence shown here is derived from an EMBL/GenBank/DDBJ whole genome shotgun (WGS) entry which is preliminary data.</text>
</comment>
<dbReference type="EMBL" id="AZHF01000002">
    <property type="protein sequence ID" value="OAA78746.1"/>
    <property type="molecule type" value="Genomic_DNA"/>
</dbReference>
<reference evidence="3 4" key="1">
    <citation type="journal article" date="2016" name="Genome Biol. Evol.">
        <title>Divergent and convergent evolution of fungal pathogenicity.</title>
        <authorList>
            <person name="Shang Y."/>
            <person name="Xiao G."/>
            <person name="Zheng P."/>
            <person name="Cen K."/>
            <person name="Zhan S."/>
            <person name="Wang C."/>
        </authorList>
    </citation>
    <scope>NUCLEOTIDE SEQUENCE [LARGE SCALE GENOMIC DNA]</scope>
    <source>
        <strain evidence="3 4">RCEF 1005</strain>
    </source>
</reference>
<evidence type="ECO:0008006" key="5">
    <source>
        <dbReference type="Google" id="ProtNLM"/>
    </source>
</evidence>
<organism evidence="3 4">
    <name type="scientific">Akanthomyces lecanii RCEF 1005</name>
    <dbReference type="NCBI Taxonomy" id="1081108"/>
    <lineage>
        <taxon>Eukaryota</taxon>
        <taxon>Fungi</taxon>
        <taxon>Dikarya</taxon>
        <taxon>Ascomycota</taxon>
        <taxon>Pezizomycotina</taxon>
        <taxon>Sordariomycetes</taxon>
        <taxon>Hypocreomycetidae</taxon>
        <taxon>Hypocreales</taxon>
        <taxon>Cordycipitaceae</taxon>
        <taxon>Akanthomyces</taxon>
        <taxon>Cordyceps confragosa</taxon>
    </lineage>
</organism>
<feature type="signal peptide" evidence="2">
    <location>
        <begin position="1"/>
        <end position="19"/>
    </location>
</feature>
<gene>
    <name evidence="3" type="ORF">LEL_02232</name>
</gene>
<dbReference type="SUPFAM" id="SSF55486">
    <property type="entry name" value="Metalloproteases ('zincins'), catalytic domain"/>
    <property type="match status" value="1"/>
</dbReference>
<evidence type="ECO:0000313" key="3">
    <source>
        <dbReference type="EMBL" id="OAA78746.1"/>
    </source>
</evidence>
<sequence length="317" mass="34470">MHFTTISTAIAATLPLASAALNKPIINPQFPNGGLGSLGPGLMQHLQPAKRTWDKWGPGWIPEDCKNLAKSNNFSPFDITPFNIHYEDCPDSWVFCRHKDSPLSETAMIDMFGRMPVKMRSYIRHIIALPGTRSAGSAGDNIQMNGDCEITVFVHETGHSLDSHAFDPKYGAPFSNSKVWLDNYNQDSAVCDGYAQSSQQENLAQETVVGLFDKVVPGGVGTIQPNWKAIFHQYATVQGYLGDQILPGGTCSHRLTNSKPVPMGDSKKSRRGLGPAPDVSLSAHVTEIEPIAMGDSIVLTQYNDGGDAISKREVTLN</sequence>
<dbReference type="Proteomes" id="UP000076881">
    <property type="component" value="Unassembled WGS sequence"/>
</dbReference>
<dbReference type="STRING" id="1081108.A0A168I4M6"/>
<name>A0A168I4M6_CORDF</name>